<organism evidence="1">
    <name type="scientific">uncultured Caudovirales phage</name>
    <dbReference type="NCBI Taxonomy" id="2100421"/>
    <lineage>
        <taxon>Viruses</taxon>
        <taxon>Duplodnaviria</taxon>
        <taxon>Heunggongvirae</taxon>
        <taxon>Uroviricota</taxon>
        <taxon>Caudoviricetes</taxon>
        <taxon>Peduoviridae</taxon>
        <taxon>Maltschvirus</taxon>
        <taxon>Maltschvirus maltsch</taxon>
    </lineage>
</organism>
<name>A0A6J5MJ08_9CAUD</name>
<dbReference type="EMBL" id="LR796421">
    <property type="protein sequence ID" value="CAB4143569.1"/>
    <property type="molecule type" value="Genomic_DNA"/>
</dbReference>
<evidence type="ECO:0000313" key="1">
    <source>
        <dbReference type="EMBL" id="CAB4143569.1"/>
    </source>
</evidence>
<sequence length="136" mass="15523">MKLMNLIPLREVEEDKSTPELVGLPYFREFQTAHGYKPLFKYLGMKGEEMIFEADVEDFGMLDLIVSDAKLIAKVTEKTAIFGIVYTLTGLERFDATVCAMKQKDGVIERITFDNKDKKNFGAAQTNFLKVIEDQK</sequence>
<gene>
    <name evidence="1" type="ORF">UFOVP450_171</name>
</gene>
<protein>
    <submittedName>
        <fullName evidence="1">Uncharacterized protein</fullName>
    </submittedName>
</protein>
<proteinExistence type="predicted"/>
<reference evidence="1" key="1">
    <citation type="submission" date="2020-04" db="EMBL/GenBank/DDBJ databases">
        <authorList>
            <person name="Chiriac C."/>
            <person name="Salcher M."/>
            <person name="Ghai R."/>
            <person name="Kavagutti S V."/>
        </authorList>
    </citation>
    <scope>NUCLEOTIDE SEQUENCE</scope>
</reference>
<accession>A0A6J5MJ08</accession>